<dbReference type="Proteomes" id="UP001229421">
    <property type="component" value="Unassembled WGS sequence"/>
</dbReference>
<feature type="chain" id="PRO_5042227735" description="Methyltransferase-related protein" evidence="1">
    <location>
        <begin position="17"/>
        <end position="82"/>
    </location>
</feature>
<dbReference type="PANTHER" id="PTHR34132">
    <property type="entry name" value="EMB|CAB87627.1-RELATED"/>
    <property type="match status" value="1"/>
</dbReference>
<sequence length="82" mass="9409">MCPMRIFLVFFSAILAGYITWKSVRTTEETDDIDDPSETQQPKSSFIKMGQNALYGFIDMASGKYLWRNIREMTADGKNKSD</sequence>
<gene>
    <name evidence="2" type="ORF">QVD17_37477</name>
</gene>
<dbReference type="EMBL" id="JAUHHV010000010">
    <property type="protein sequence ID" value="KAK1410935.1"/>
    <property type="molecule type" value="Genomic_DNA"/>
</dbReference>
<evidence type="ECO:0000313" key="3">
    <source>
        <dbReference type="Proteomes" id="UP001229421"/>
    </source>
</evidence>
<dbReference type="PANTHER" id="PTHR34132:SF2">
    <property type="entry name" value="EMB|CAB87627.1-RELATED"/>
    <property type="match status" value="1"/>
</dbReference>
<evidence type="ECO:0000313" key="2">
    <source>
        <dbReference type="EMBL" id="KAK1410935.1"/>
    </source>
</evidence>
<organism evidence="2 3">
    <name type="scientific">Tagetes erecta</name>
    <name type="common">African marigold</name>
    <dbReference type="NCBI Taxonomy" id="13708"/>
    <lineage>
        <taxon>Eukaryota</taxon>
        <taxon>Viridiplantae</taxon>
        <taxon>Streptophyta</taxon>
        <taxon>Embryophyta</taxon>
        <taxon>Tracheophyta</taxon>
        <taxon>Spermatophyta</taxon>
        <taxon>Magnoliopsida</taxon>
        <taxon>eudicotyledons</taxon>
        <taxon>Gunneridae</taxon>
        <taxon>Pentapetalae</taxon>
        <taxon>asterids</taxon>
        <taxon>campanulids</taxon>
        <taxon>Asterales</taxon>
        <taxon>Asteraceae</taxon>
        <taxon>Asteroideae</taxon>
        <taxon>Heliantheae alliance</taxon>
        <taxon>Tageteae</taxon>
        <taxon>Tagetes</taxon>
    </lineage>
</organism>
<protein>
    <recommendedName>
        <fullName evidence="4">Methyltransferase-related protein</fullName>
    </recommendedName>
</protein>
<keyword evidence="1" id="KW-0732">Signal</keyword>
<proteinExistence type="predicted"/>
<reference evidence="2" key="1">
    <citation type="journal article" date="2023" name="bioRxiv">
        <title>Improved chromosome-level genome assembly for marigold (Tagetes erecta).</title>
        <authorList>
            <person name="Jiang F."/>
            <person name="Yuan L."/>
            <person name="Wang S."/>
            <person name="Wang H."/>
            <person name="Xu D."/>
            <person name="Wang A."/>
            <person name="Fan W."/>
        </authorList>
    </citation>
    <scope>NUCLEOTIDE SEQUENCE</scope>
    <source>
        <strain evidence="2">WSJ</strain>
        <tissue evidence="2">Leaf</tissue>
    </source>
</reference>
<accession>A0AAD8K0L0</accession>
<dbReference type="AlphaFoldDB" id="A0AAD8K0L0"/>
<feature type="signal peptide" evidence="1">
    <location>
        <begin position="1"/>
        <end position="16"/>
    </location>
</feature>
<comment type="caution">
    <text evidence="2">The sequence shown here is derived from an EMBL/GenBank/DDBJ whole genome shotgun (WGS) entry which is preliminary data.</text>
</comment>
<evidence type="ECO:0008006" key="4">
    <source>
        <dbReference type="Google" id="ProtNLM"/>
    </source>
</evidence>
<evidence type="ECO:0000256" key="1">
    <source>
        <dbReference type="SAM" id="SignalP"/>
    </source>
</evidence>
<keyword evidence="3" id="KW-1185">Reference proteome</keyword>
<name>A0AAD8K0L0_TARER</name>